<feature type="region of interest" description="Disordered" evidence="1">
    <location>
        <begin position="147"/>
        <end position="167"/>
    </location>
</feature>
<organism evidence="2 3">
    <name type="scientific">Streptomyces mangrovisoli</name>
    <dbReference type="NCBI Taxonomy" id="1428628"/>
    <lineage>
        <taxon>Bacteria</taxon>
        <taxon>Bacillati</taxon>
        <taxon>Actinomycetota</taxon>
        <taxon>Actinomycetes</taxon>
        <taxon>Kitasatosporales</taxon>
        <taxon>Streptomycetaceae</taxon>
        <taxon>Streptomyces</taxon>
    </lineage>
</organism>
<feature type="compositionally biased region" description="Basic and acidic residues" evidence="1">
    <location>
        <begin position="147"/>
        <end position="157"/>
    </location>
</feature>
<dbReference type="EMBL" id="LAVA02000034">
    <property type="protein sequence ID" value="OIJ66938.1"/>
    <property type="molecule type" value="Genomic_DNA"/>
</dbReference>
<reference evidence="2" key="1">
    <citation type="submission" date="2016-10" db="EMBL/GenBank/DDBJ databases">
        <title>Genome sequence of Streptomyces mangrovisoli MUSC 149.</title>
        <authorList>
            <person name="Lee L.-H."/>
            <person name="Ser H.-L."/>
        </authorList>
    </citation>
    <scope>NUCLEOTIDE SEQUENCE [LARGE SCALE GENOMIC DNA]</scope>
    <source>
        <strain evidence="2">MUSC 149</strain>
    </source>
</reference>
<dbReference type="RefSeq" id="WP_046587665.1">
    <property type="nucleotide sequence ID" value="NZ_LAVA02000034.1"/>
</dbReference>
<accession>A0A1J4NY19</accession>
<evidence type="ECO:0000313" key="2">
    <source>
        <dbReference type="EMBL" id="OIJ66938.1"/>
    </source>
</evidence>
<dbReference type="STRING" id="1428628.WN71_016110"/>
<evidence type="ECO:0000256" key="1">
    <source>
        <dbReference type="SAM" id="MobiDB-lite"/>
    </source>
</evidence>
<dbReference type="OrthoDB" id="8450665at2"/>
<dbReference type="AlphaFoldDB" id="A0A1J4NY19"/>
<evidence type="ECO:0000313" key="3">
    <source>
        <dbReference type="Proteomes" id="UP000034196"/>
    </source>
</evidence>
<name>A0A1J4NY19_9ACTN</name>
<dbReference type="Proteomes" id="UP000034196">
    <property type="component" value="Unassembled WGS sequence"/>
</dbReference>
<sequence>MADHDGDAAPDGLLTRIGQVVMLHHAGDREEARDRLLALWTEIGAQGAALHRCTLAHYLADTQDDPTDQLAWDLRALAAAEELSDDHEDAPAVRALSPSLHLDLAADYVRLGRPEVARGHLGRARRAAVGLPEDRYGDGVRARIRRLEQRLDDRDPGGDWGPRRRRP</sequence>
<evidence type="ECO:0008006" key="4">
    <source>
        <dbReference type="Google" id="ProtNLM"/>
    </source>
</evidence>
<keyword evidence="3" id="KW-1185">Reference proteome</keyword>
<gene>
    <name evidence="2" type="ORF">WN71_016110</name>
</gene>
<proteinExistence type="predicted"/>
<comment type="caution">
    <text evidence="2">The sequence shown here is derived from an EMBL/GenBank/DDBJ whole genome shotgun (WGS) entry which is preliminary data.</text>
</comment>
<protein>
    <recommendedName>
        <fullName evidence="4">Tetratricopeptide repeat protein</fullName>
    </recommendedName>
</protein>